<feature type="transmembrane region" description="Helical" evidence="7">
    <location>
        <begin position="94"/>
        <end position="111"/>
    </location>
</feature>
<dbReference type="PROSITE" id="PS01311">
    <property type="entry name" value="LGT"/>
    <property type="match status" value="1"/>
</dbReference>
<keyword evidence="3 7" id="KW-0808">Transferase</keyword>
<comment type="function">
    <text evidence="7">Catalyzes the transfer of the diacylglyceryl group from phosphatidylglycerol to the sulfhydryl group of the N-terminal cysteine of a prolipoprotein, the first step in the formation of mature lipoproteins.</text>
</comment>
<dbReference type="Proteomes" id="UP001549162">
    <property type="component" value="Unassembled WGS sequence"/>
</dbReference>
<comment type="catalytic activity">
    <reaction evidence="7">
        <text>L-cysteinyl-[prolipoprotein] + a 1,2-diacyl-sn-glycero-3-phospho-(1'-sn-glycerol) = an S-1,2-diacyl-sn-glyceryl-L-cysteinyl-[prolipoprotein] + sn-glycerol 1-phosphate + H(+)</text>
        <dbReference type="Rhea" id="RHEA:56712"/>
        <dbReference type="Rhea" id="RHEA-COMP:14679"/>
        <dbReference type="Rhea" id="RHEA-COMP:14680"/>
        <dbReference type="ChEBI" id="CHEBI:15378"/>
        <dbReference type="ChEBI" id="CHEBI:29950"/>
        <dbReference type="ChEBI" id="CHEBI:57685"/>
        <dbReference type="ChEBI" id="CHEBI:64716"/>
        <dbReference type="ChEBI" id="CHEBI:140658"/>
        <dbReference type="EC" id="2.5.1.145"/>
    </reaction>
</comment>
<evidence type="ECO:0000313" key="8">
    <source>
        <dbReference type="EMBL" id="MET3616563.1"/>
    </source>
</evidence>
<protein>
    <recommendedName>
        <fullName evidence="7">Phosphatidylglycerol--prolipoprotein diacylglyceryl transferase</fullName>
        <ecNumber evidence="7">2.5.1.145</ecNumber>
    </recommendedName>
</protein>
<organism evidence="8 9">
    <name type="scientific">Peptoniphilus olsenii</name>
    <dbReference type="NCBI Taxonomy" id="411570"/>
    <lineage>
        <taxon>Bacteria</taxon>
        <taxon>Bacillati</taxon>
        <taxon>Bacillota</taxon>
        <taxon>Tissierellia</taxon>
        <taxon>Tissierellales</taxon>
        <taxon>Peptoniphilaceae</taxon>
        <taxon>Peptoniphilus</taxon>
    </lineage>
</organism>
<proteinExistence type="inferred from homology"/>
<evidence type="ECO:0000256" key="2">
    <source>
        <dbReference type="ARBA" id="ARBA00022475"/>
    </source>
</evidence>
<feature type="transmembrane region" description="Helical" evidence="7">
    <location>
        <begin position="168"/>
        <end position="186"/>
    </location>
</feature>
<sequence length="253" mass="28670">MNSINPIAVNLFGLEIRWYGILIAIGALLAVFITENMAKRKKYINGMYESISTDISIIVLLFGVLGARLYYVIFEWEYYSKHLDEILAIRNGGLAIYGGIIAGLISLYIFCKIKNIKFLTLADCIAPGLALAQSIGRWGNFINGEAHGGVTDVSWAIIVNGERVHPTFFYESFVNFCLFIFLYFYLSKRQKFEGQIMSIYFIVYGIARFFIEGMRTDSLYLGSFRVSQIVSIVLVIIGLIIYLTNNIYKVNSN</sequence>
<evidence type="ECO:0000256" key="4">
    <source>
        <dbReference type="ARBA" id="ARBA00022692"/>
    </source>
</evidence>
<comment type="pathway">
    <text evidence="7">Protein modification; lipoprotein biosynthesis (diacylglyceryl transfer).</text>
</comment>
<dbReference type="PANTHER" id="PTHR30589">
    <property type="entry name" value="PROLIPOPROTEIN DIACYLGLYCERYL TRANSFERASE"/>
    <property type="match status" value="1"/>
</dbReference>
<dbReference type="NCBIfam" id="TIGR00544">
    <property type="entry name" value="lgt"/>
    <property type="match status" value="1"/>
</dbReference>
<evidence type="ECO:0000313" key="9">
    <source>
        <dbReference type="Proteomes" id="UP001549162"/>
    </source>
</evidence>
<keyword evidence="5 7" id="KW-1133">Transmembrane helix</keyword>
<comment type="caution">
    <text evidence="8">The sequence shown here is derived from an EMBL/GenBank/DDBJ whole genome shotgun (WGS) entry which is preliminary data.</text>
</comment>
<name>A0ABV2J7E4_9FIRM</name>
<evidence type="ECO:0000256" key="7">
    <source>
        <dbReference type="HAMAP-Rule" id="MF_01147"/>
    </source>
</evidence>
<feature type="transmembrane region" description="Helical" evidence="7">
    <location>
        <begin position="55"/>
        <end position="74"/>
    </location>
</feature>
<feature type="transmembrane region" description="Helical" evidence="7">
    <location>
        <begin position="192"/>
        <end position="211"/>
    </location>
</feature>
<keyword evidence="9" id="KW-1185">Reference proteome</keyword>
<evidence type="ECO:0000256" key="1">
    <source>
        <dbReference type="ARBA" id="ARBA00007150"/>
    </source>
</evidence>
<feature type="transmembrane region" description="Helical" evidence="7">
    <location>
        <begin position="16"/>
        <end position="34"/>
    </location>
</feature>
<dbReference type="PANTHER" id="PTHR30589:SF0">
    <property type="entry name" value="PHOSPHATIDYLGLYCEROL--PROLIPOPROTEIN DIACYLGLYCERYL TRANSFERASE"/>
    <property type="match status" value="1"/>
</dbReference>
<dbReference type="EC" id="2.5.1.145" evidence="7"/>
<evidence type="ECO:0000256" key="6">
    <source>
        <dbReference type="ARBA" id="ARBA00023136"/>
    </source>
</evidence>
<gene>
    <name evidence="7" type="primary">lgt</name>
    <name evidence="8" type="ORF">ABID14_000183</name>
</gene>
<feature type="transmembrane region" description="Helical" evidence="7">
    <location>
        <begin position="223"/>
        <end position="243"/>
    </location>
</feature>
<feature type="binding site" evidence="7">
    <location>
        <position position="137"/>
    </location>
    <ligand>
        <name>a 1,2-diacyl-sn-glycero-3-phospho-(1'-sn-glycerol)</name>
        <dbReference type="ChEBI" id="CHEBI:64716"/>
    </ligand>
</feature>
<dbReference type="GO" id="GO:0016740">
    <property type="term" value="F:transferase activity"/>
    <property type="evidence" value="ECO:0007669"/>
    <property type="project" value="UniProtKB-KW"/>
</dbReference>
<keyword evidence="2 7" id="KW-1003">Cell membrane</keyword>
<evidence type="ECO:0000256" key="3">
    <source>
        <dbReference type="ARBA" id="ARBA00022679"/>
    </source>
</evidence>
<dbReference type="HAMAP" id="MF_01147">
    <property type="entry name" value="Lgt"/>
    <property type="match status" value="1"/>
</dbReference>
<dbReference type="Pfam" id="PF01790">
    <property type="entry name" value="LGT"/>
    <property type="match status" value="1"/>
</dbReference>
<keyword evidence="4 7" id="KW-0812">Transmembrane</keyword>
<accession>A0ABV2J7E4</accession>
<dbReference type="InterPro" id="IPR001640">
    <property type="entry name" value="Lgt"/>
</dbReference>
<reference evidence="8 9" key="1">
    <citation type="submission" date="2024-06" db="EMBL/GenBank/DDBJ databases">
        <title>Genomic Encyclopedia of Type Strains, Phase IV (KMG-IV): sequencing the most valuable type-strain genomes for metagenomic binning, comparative biology and taxonomic classification.</title>
        <authorList>
            <person name="Goeker M."/>
        </authorList>
    </citation>
    <scope>NUCLEOTIDE SEQUENCE [LARGE SCALE GENOMIC DNA]</scope>
    <source>
        <strain evidence="8 9">DSM 21460</strain>
    </source>
</reference>
<dbReference type="EMBL" id="JBEPMA010000001">
    <property type="protein sequence ID" value="MET3616563.1"/>
    <property type="molecule type" value="Genomic_DNA"/>
</dbReference>
<evidence type="ECO:0000256" key="5">
    <source>
        <dbReference type="ARBA" id="ARBA00022989"/>
    </source>
</evidence>
<comment type="similarity">
    <text evidence="1 7">Belongs to the Lgt family.</text>
</comment>
<comment type="subcellular location">
    <subcellularLocation>
        <location evidence="7">Cell membrane</location>
        <topology evidence="7">Multi-pass membrane protein</topology>
    </subcellularLocation>
</comment>
<keyword evidence="6 7" id="KW-0472">Membrane</keyword>